<keyword evidence="1" id="KW-0805">Transcription regulation</keyword>
<dbReference type="SUPFAM" id="SSF51306">
    <property type="entry name" value="LexA/Signal peptidase"/>
    <property type="match status" value="1"/>
</dbReference>
<dbReference type="PROSITE" id="PS50943">
    <property type="entry name" value="HTH_CROC1"/>
    <property type="match status" value="1"/>
</dbReference>
<evidence type="ECO:0000313" key="5">
    <source>
        <dbReference type="EMBL" id="PKR54439.1"/>
    </source>
</evidence>
<dbReference type="InterPro" id="IPR001387">
    <property type="entry name" value="Cro/C1-type_HTH"/>
</dbReference>
<name>A0A2N3KV33_9PROT</name>
<dbReference type="InterPro" id="IPR010982">
    <property type="entry name" value="Lambda_DNA-bd_dom_sf"/>
</dbReference>
<keyword evidence="3" id="KW-0804">Transcription</keyword>
<dbReference type="Pfam" id="PF01381">
    <property type="entry name" value="HTH_3"/>
    <property type="match status" value="1"/>
</dbReference>
<keyword evidence="2" id="KW-0238">DNA-binding</keyword>
<dbReference type="InterPro" id="IPR036286">
    <property type="entry name" value="LexA/Signal_pep-like_sf"/>
</dbReference>
<dbReference type="SMART" id="SM00530">
    <property type="entry name" value="HTH_XRE"/>
    <property type="match status" value="1"/>
</dbReference>
<comment type="caution">
    <text evidence="5">The sequence shown here is derived from an EMBL/GenBank/DDBJ whole genome shotgun (WGS) entry which is preliminary data.</text>
</comment>
<evidence type="ECO:0000256" key="1">
    <source>
        <dbReference type="ARBA" id="ARBA00023015"/>
    </source>
</evidence>
<evidence type="ECO:0000259" key="4">
    <source>
        <dbReference type="PROSITE" id="PS50943"/>
    </source>
</evidence>
<dbReference type="GO" id="GO:0003677">
    <property type="term" value="F:DNA binding"/>
    <property type="evidence" value="ECO:0007669"/>
    <property type="project" value="UniProtKB-KW"/>
</dbReference>
<evidence type="ECO:0000256" key="2">
    <source>
        <dbReference type="ARBA" id="ARBA00023125"/>
    </source>
</evidence>
<organism evidence="5 6">
    <name type="scientific">Thalassospira marina</name>
    <dbReference type="NCBI Taxonomy" id="2048283"/>
    <lineage>
        <taxon>Bacteria</taxon>
        <taxon>Pseudomonadati</taxon>
        <taxon>Pseudomonadota</taxon>
        <taxon>Alphaproteobacteria</taxon>
        <taxon>Rhodospirillales</taxon>
        <taxon>Thalassospiraceae</taxon>
        <taxon>Thalassospira</taxon>
    </lineage>
</organism>
<feature type="domain" description="HTH cro/C1-type" evidence="4">
    <location>
        <begin position="47"/>
        <end position="102"/>
    </location>
</feature>
<dbReference type="Pfam" id="PF00717">
    <property type="entry name" value="Peptidase_S24"/>
    <property type="match status" value="1"/>
</dbReference>
<accession>A0A2N3KV33</accession>
<evidence type="ECO:0000313" key="6">
    <source>
        <dbReference type="Proteomes" id="UP000233597"/>
    </source>
</evidence>
<dbReference type="InterPro" id="IPR039418">
    <property type="entry name" value="LexA-like"/>
</dbReference>
<dbReference type="CDD" id="cd00093">
    <property type="entry name" value="HTH_XRE"/>
    <property type="match status" value="1"/>
</dbReference>
<dbReference type="EMBL" id="NWTK01000005">
    <property type="protein sequence ID" value="PKR54439.1"/>
    <property type="molecule type" value="Genomic_DNA"/>
</dbReference>
<dbReference type="PANTHER" id="PTHR40661:SF3">
    <property type="entry name" value="FELS-1 PROPHAGE TRANSCRIPTIONAL REGULATOR"/>
    <property type="match status" value="1"/>
</dbReference>
<dbReference type="CDD" id="cd06529">
    <property type="entry name" value="S24_LexA-like"/>
    <property type="match status" value="1"/>
</dbReference>
<dbReference type="InterPro" id="IPR015927">
    <property type="entry name" value="Peptidase_S24_S26A/B/C"/>
</dbReference>
<dbReference type="Gene3D" id="2.10.109.10">
    <property type="entry name" value="Umud Fragment, subunit A"/>
    <property type="match status" value="1"/>
</dbReference>
<evidence type="ECO:0000256" key="3">
    <source>
        <dbReference type="ARBA" id="ARBA00023163"/>
    </source>
</evidence>
<reference evidence="5 6" key="1">
    <citation type="submission" date="2017-09" db="EMBL/GenBank/DDBJ databases">
        <title>Biodiversity and function of Thalassospira species in the particle-attached aromatic-hydrocarbon-degrading consortia from the surface seawater of the South China Sea.</title>
        <authorList>
            <person name="Dong C."/>
            <person name="Liu R."/>
            <person name="Shao Z."/>
        </authorList>
    </citation>
    <scope>NUCLEOTIDE SEQUENCE [LARGE SCALE GENOMIC DNA]</scope>
    <source>
        <strain evidence="5 6">CSC1P2</strain>
    </source>
</reference>
<dbReference type="Proteomes" id="UP000233597">
    <property type="component" value="Unassembled WGS sequence"/>
</dbReference>
<dbReference type="SUPFAM" id="SSF47413">
    <property type="entry name" value="lambda repressor-like DNA-binding domains"/>
    <property type="match status" value="1"/>
</dbReference>
<dbReference type="AlphaFoldDB" id="A0A2N3KV33"/>
<gene>
    <name evidence="5" type="ORF">COO20_09930</name>
</gene>
<proteinExistence type="predicted"/>
<dbReference type="PANTHER" id="PTHR40661">
    <property type="match status" value="1"/>
</dbReference>
<protein>
    <recommendedName>
        <fullName evidence="4">HTH cro/C1-type domain-containing protein</fullName>
    </recommendedName>
</protein>
<dbReference type="Gene3D" id="1.10.260.40">
    <property type="entry name" value="lambda repressor-like DNA-binding domains"/>
    <property type="match status" value="1"/>
</dbReference>
<sequence>MCDNHCSNFIMETKFLILKLTSTKKFPKSTTTQVSNDETFRLMENNIRAIRKRRGLTQEQVAELTGGTKGQISKLENGGLQLGMNWMEKLARALDVEPFELIASKSPIVRVPLIGWVSAGQLAMTHEVDINDLADCPQIECHGVDERRCIALEVKGDSMNLVAAEGSTIIVDVSQKDMSDGKYYVVATNGGEATFKRFRASPNRLEPVSTNPVHEIIFPQTELRVIGRVIRVMQDL</sequence>